<dbReference type="STRING" id="936435.F8Q3F3"/>
<gene>
    <name evidence="1" type="ORF">SERLA73DRAFT_56935</name>
</gene>
<feature type="non-terminal residue" evidence="1">
    <location>
        <position position="1"/>
    </location>
</feature>
<name>F8Q3F3_SERL3</name>
<protein>
    <submittedName>
        <fullName evidence="1">Uncharacterized protein</fullName>
    </submittedName>
</protein>
<accession>F8Q3F3</accession>
<sequence length="72" mass="8178">SARIRLSVKINDEYKHCKELPPALLAQQGPVGPARRSEKRLAITAGREPWFTTSPFDNSNMELPQLRIALHR</sequence>
<evidence type="ECO:0000313" key="2">
    <source>
        <dbReference type="Proteomes" id="UP000008063"/>
    </source>
</evidence>
<dbReference type="Proteomes" id="UP000008063">
    <property type="component" value="Unassembled WGS sequence"/>
</dbReference>
<dbReference type="EMBL" id="GL945482">
    <property type="protein sequence ID" value="EGN97714.1"/>
    <property type="molecule type" value="Genomic_DNA"/>
</dbReference>
<proteinExistence type="predicted"/>
<evidence type="ECO:0000313" key="1">
    <source>
        <dbReference type="EMBL" id="EGN97714.1"/>
    </source>
</evidence>
<keyword evidence="2" id="KW-1185">Reference proteome</keyword>
<dbReference type="AlphaFoldDB" id="F8Q3F3"/>
<dbReference type="HOGENOM" id="CLU_2729349_0_0_1"/>
<dbReference type="InParanoid" id="F8Q3F3"/>
<organism evidence="2">
    <name type="scientific">Serpula lacrymans var. lacrymans (strain S7.3)</name>
    <name type="common">Dry rot fungus</name>
    <dbReference type="NCBI Taxonomy" id="936435"/>
    <lineage>
        <taxon>Eukaryota</taxon>
        <taxon>Fungi</taxon>
        <taxon>Dikarya</taxon>
        <taxon>Basidiomycota</taxon>
        <taxon>Agaricomycotina</taxon>
        <taxon>Agaricomycetes</taxon>
        <taxon>Agaricomycetidae</taxon>
        <taxon>Boletales</taxon>
        <taxon>Coniophorineae</taxon>
        <taxon>Serpulaceae</taxon>
        <taxon>Serpula</taxon>
    </lineage>
</organism>
<reference evidence="2" key="1">
    <citation type="journal article" date="2011" name="Science">
        <title>The plant cell wall-decomposing machinery underlies the functional diversity of forest fungi.</title>
        <authorList>
            <person name="Eastwood D.C."/>
            <person name="Floudas D."/>
            <person name="Binder M."/>
            <person name="Majcherczyk A."/>
            <person name="Schneider P."/>
            <person name="Aerts A."/>
            <person name="Asiegbu F.O."/>
            <person name="Baker S.E."/>
            <person name="Barry K."/>
            <person name="Bendiksby M."/>
            <person name="Blumentritt M."/>
            <person name="Coutinho P.M."/>
            <person name="Cullen D."/>
            <person name="de Vries R.P."/>
            <person name="Gathman A."/>
            <person name="Goodell B."/>
            <person name="Henrissat B."/>
            <person name="Ihrmark K."/>
            <person name="Kauserud H."/>
            <person name="Kohler A."/>
            <person name="LaButti K."/>
            <person name="Lapidus A."/>
            <person name="Lavin J.L."/>
            <person name="Lee Y.-H."/>
            <person name="Lindquist E."/>
            <person name="Lilly W."/>
            <person name="Lucas S."/>
            <person name="Morin E."/>
            <person name="Murat C."/>
            <person name="Oguiza J.A."/>
            <person name="Park J."/>
            <person name="Pisabarro A.G."/>
            <person name="Riley R."/>
            <person name="Rosling A."/>
            <person name="Salamov A."/>
            <person name="Schmidt O."/>
            <person name="Schmutz J."/>
            <person name="Skrede I."/>
            <person name="Stenlid J."/>
            <person name="Wiebenga A."/>
            <person name="Xie X."/>
            <person name="Kuees U."/>
            <person name="Hibbett D.S."/>
            <person name="Hoffmeister D."/>
            <person name="Hoegberg N."/>
            <person name="Martin F."/>
            <person name="Grigoriev I.V."/>
            <person name="Watkinson S.C."/>
        </authorList>
    </citation>
    <scope>NUCLEOTIDE SEQUENCE [LARGE SCALE GENOMIC DNA]</scope>
    <source>
        <strain evidence="2">strain S7.3</strain>
    </source>
</reference>